<sequence length="579" mass="64673">MTCFDDLKDMQDTMLKHVPAYPRYHCALLIADECVESHVVAVPAEPGVVTATDVDELAVDRWIPIHSKDALGVFNVRDISLRISSIDNCDFTVCYASQKKIKNVERQHNMFVLDRLNRIWFGNILVIKHENSGYVGDVTEVDKSFAEQVALRFRRLPVPPFVFLVSFFFGAATTPPITHHSASRMIQAMYPTTSQRRLSLYQMALARRTFSSDNTVPKLGPPDYSSISKCSPVLRKRCAKGPGALVYSTHKTMDIILGMSSWSTVVAMSCVDQFGRERVLILVRSHVARFLARIILRHTFATFFMMLSSLKAAIYGSIPWAVFSVGVELGIREMLTDLNIVIRQGSFEDWMAFFKSIGFRHLCFLDPLPPFLEGVATRGCRFWKSNRLTITVTESCTDDVLRVILSSPVTSHMNVITASHFFCFYPELTAQCRAVAGFKETTAFVSSDLFKRSVIYSLSPRYFSIPCGSACPGLWRRVRGLQGVGVLAWDGSKMVTSFVAQDNKVLHLEPAANQHDGSSLGGMSLSGGSSAGRGNGSFEVWDAYLEFVNSPFKWRIGTFCLNQRCPFNSLSKGKIDVVV</sequence>
<comment type="caution">
    <text evidence="1">The sequence shown here is derived from an EMBL/GenBank/DDBJ whole genome shotgun (WGS) entry which is preliminary data.</text>
</comment>
<dbReference type="AlphaFoldDB" id="A0A369JY47"/>
<protein>
    <submittedName>
        <fullName evidence="1">Uncharacterized protein</fullName>
    </submittedName>
</protein>
<dbReference type="OrthoDB" id="3014797at2759"/>
<keyword evidence="2" id="KW-1185">Reference proteome</keyword>
<accession>A0A369JY47</accession>
<name>A0A369JY47_HYPMA</name>
<evidence type="ECO:0000313" key="1">
    <source>
        <dbReference type="EMBL" id="RDB26252.1"/>
    </source>
</evidence>
<proteinExistence type="predicted"/>
<evidence type="ECO:0000313" key="2">
    <source>
        <dbReference type="Proteomes" id="UP000076154"/>
    </source>
</evidence>
<organism evidence="1 2">
    <name type="scientific">Hypsizygus marmoreus</name>
    <name type="common">White beech mushroom</name>
    <name type="synonym">Agaricus marmoreus</name>
    <dbReference type="NCBI Taxonomy" id="39966"/>
    <lineage>
        <taxon>Eukaryota</taxon>
        <taxon>Fungi</taxon>
        <taxon>Dikarya</taxon>
        <taxon>Basidiomycota</taxon>
        <taxon>Agaricomycotina</taxon>
        <taxon>Agaricomycetes</taxon>
        <taxon>Agaricomycetidae</taxon>
        <taxon>Agaricales</taxon>
        <taxon>Tricholomatineae</taxon>
        <taxon>Lyophyllaceae</taxon>
        <taxon>Hypsizygus</taxon>
    </lineage>
</organism>
<reference evidence="1" key="1">
    <citation type="submission" date="2018-04" db="EMBL/GenBank/DDBJ databases">
        <title>Whole genome sequencing of Hypsizygus marmoreus.</title>
        <authorList>
            <person name="Choi I.-G."/>
            <person name="Min B."/>
            <person name="Kim J.-G."/>
            <person name="Kim S."/>
            <person name="Oh Y.-L."/>
            <person name="Kong W.-S."/>
            <person name="Park H."/>
            <person name="Jeong J."/>
            <person name="Song E.-S."/>
        </authorList>
    </citation>
    <scope>NUCLEOTIDE SEQUENCE [LARGE SCALE GENOMIC DNA]</scope>
    <source>
        <strain evidence="1">51987-8</strain>
    </source>
</reference>
<gene>
    <name evidence="1" type="ORF">Hypma_006071</name>
</gene>
<dbReference type="Proteomes" id="UP000076154">
    <property type="component" value="Unassembled WGS sequence"/>
</dbReference>
<dbReference type="InParanoid" id="A0A369JY47"/>
<dbReference type="EMBL" id="LUEZ02000040">
    <property type="protein sequence ID" value="RDB26252.1"/>
    <property type="molecule type" value="Genomic_DNA"/>
</dbReference>